<sequence>MKYLSSIGVAIESSRKRFSNFVAISLTFSSFVMGSSCFLQISLNLATERIPFITSSSPTYFLALE</sequence>
<evidence type="ECO:0000256" key="1">
    <source>
        <dbReference type="SAM" id="Phobius"/>
    </source>
</evidence>
<feature type="transmembrane region" description="Helical" evidence="1">
    <location>
        <begin position="21"/>
        <end position="41"/>
    </location>
</feature>
<protein>
    <submittedName>
        <fullName evidence="2">Uncharacterized protein</fullName>
    </submittedName>
</protein>
<dbReference type="EnsemblMetazoa" id="Aqu2.1.23895_001">
    <property type="protein sequence ID" value="Aqu2.1.23895_001"/>
    <property type="gene ID" value="Aqu2.1.23895"/>
</dbReference>
<accession>A0A1X7U7Z0</accession>
<keyword evidence="1" id="KW-0472">Membrane</keyword>
<dbReference type="AlphaFoldDB" id="A0A1X7U7Z0"/>
<keyword evidence="1" id="KW-0812">Transmembrane</keyword>
<proteinExistence type="predicted"/>
<evidence type="ECO:0000313" key="2">
    <source>
        <dbReference type="EnsemblMetazoa" id="Aqu2.1.23895_001"/>
    </source>
</evidence>
<reference evidence="2" key="1">
    <citation type="submission" date="2017-05" db="UniProtKB">
        <authorList>
            <consortium name="EnsemblMetazoa"/>
        </authorList>
    </citation>
    <scope>IDENTIFICATION</scope>
</reference>
<organism evidence="2">
    <name type="scientific">Amphimedon queenslandica</name>
    <name type="common">Sponge</name>
    <dbReference type="NCBI Taxonomy" id="400682"/>
    <lineage>
        <taxon>Eukaryota</taxon>
        <taxon>Metazoa</taxon>
        <taxon>Porifera</taxon>
        <taxon>Demospongiae</taxon>
        <taxon>Heteroscleromorpha</taxon>
        <taxon>Haplosclerida</taxon>
        <taxon>Niphatidae</taxon>
        <taxon>Amphimedon</taxon>
    </lineage>
</organism>
<keyword evidence="1" id="KW-1133">Transmembrane helix</keyword>
<dbReference type="InParanoid" id="A0A1X7U7Z0"/>
<name>A0A1X7U7Z0_AMPQE</name>